<dbReference type="SUPFAM" id="SSF55729">
    <property type="entry name" value="Acyl-CoA N-acyltransferases (Nat)"/>
    <property type="match status" value="1"/>
</dbReference>
<gene>
    <name evidence="2" type="ORF">GA0070560_109180</name>
</gene>
<dbReference type="GO" id="GO:0005737">
    <property type="term" value="C:cytoplasm"/>
    <property type="evidence" value="ECO:0007669"/>
    <property type="project" value="TreeGrafter"/>
</dbReference>
<dbReference type="Pfam" id="PF13302">
    <property type="entry name" value="Acetyltransf_3"/>
    <property type="match status" value="1"/>
</dbReference>
<dbReference type="Gene3D" id="3.40.630.30">
    <property type="match status" value="1"/>
</dbReference>
<dbReference type="PANTHER" id="PTHR43441:SF6">
    <property type="entry name" value="N-ACETYLTRANSFERASE DOMAIN-CONTAINING PROTEIN"/>
    <property type="match status" value="1"/>
</dbReference>
<dbReference type="GO" id="GO:1990189">
    <property type="term" value="F:protein N-terminal-serine acetyltransferase activity"/>
    <property type="evidence" value="ECO:0007669"/>
    <property type="project" value="TreeGrafter"/>
</dbReference>
<dbReference type="PANTHER" id="PTHR43441">
    <property type="entry name" value="RIBOSOMAL-PROTEIN-SERINE ACETYLTRANSFERASE"/>
    <property type="match status" value="1"/>
</dbReference>
<evidence type="ECO:0000313" key="2">
    <source>
        <dbReference type="EMBL" id="SCG55587.1"/>
    </source>
</evidence>
<name>A0A1C5IBA4_9ACTN</name>
<dbReference type="Proteomes" id="UP000199408">
    <property type="component" value="Unassembled WGS sequence"/>
</dbReference>
<evidence type="ECO:0000313" key="3">
    <source>
        <dbReference type="Proteomes" id="UP000199408"/>
    </source>
</evidence>
<organism evidence="2 3">
    <name type="scientific">Micromonospora halophytica</name>
    <dbReference type="NCBI Taxonomy" id="47864"/>
    <lineage>
        <taxon>Bacteria</taxon>
        <taxon>Bacillati</taxon>
        <taxon>Actinomycetota</taxon>
        <taxon>Actinomycetes</taxon>
        <taxon>Micromonosporales</taxon>
        <taxon>Micromonosporaceae</taxon>
        <taxon>Micromonospora</taxon>
    </lineage>
</organism>
<dbReference type="STRING" id="47864.GA0070560_109180"/>
<keyword evidence="2" id="KW-0808">Transferase</keyword>
<dbReference type="RefSeq" id="WP_091297023.1">
    <property type="nucleotide sequence ID" value="NZ_FMDN01000009.1"/>
</dbReference>
<sequence length="179" mass="19710">MSTADVVLRPVTGADLDLFEVEFATESGTGPWQWFGFTPTHGLRRRFAETGLLDADGGVLTVEVDGVTVGRVEWFPASWGRPATSMCWTIAAGLRAAYRGRGIGTAAQRQLAEYLFLHTRAQRVQAFTDVSNVAEQRALEKAGFEREGVIRSGQWRQGEWHDQVLYSILRQPAQGGPTA</sequence>
<accession>A0A1C5IBA4</accession>
<dbReference type="AlphaFoldDB" id="A0A1C5IBA4"/>
<dbReference type="EMBL" id="FMDN01000009">
    <property type="protein sequence ID" value="SCG55587.1"/>
    <property type="molecule type" value="Genomic_DNA"/>
</dbReference>
<proteinExistence type="predicted"/>
<protein>
    <submittedName>
        <fullName evidence="2">Aminoglycoside 6'-N-acetyltransferase</fullName>
    </submittedName>
</protein>
<feature type="domain" description="N-acetyltransferase" evidence="1">
    <location>
        <begin position="6"/>
        <end position="171"/>
    </location>
</feature>
<reference evidence="3" key="1">
    <citation type="submission" date="2016-06" db="EMBL/GenBank/DDBJ databases">
        <authorList>
            <person name="Varghese N."/>
        </authorList>
    </citation>
    <scope>NUCLEOTIDE SEQUENCE [LARGE SCALE GENOMIC DNA]</scope>
    <source>
        <strain evidence="3">DSM 43171</strain>
    </source>
</reference>
<dbReference type="OrthoDB" id="9814648at2"/>
<dbReference type="PROSITE" id="PS51186">
    <property type="entry name" value="GNAT"/>
    <property type="match status" value="1"/>
</dbReference>
<dbReference type="InterPro" id="IPR000182">
    <property type="entry name" value="GNAT_dom"/>
</dbReference>
<keyword evidence="3" id="KW-1185">Reference proteome</keyword>
<dbReference type="InterPro" id="IPR016181">
    <property type="entry name" value="Acyl_CoA_acyltransferase"/>
</dbReference>
<dbReference type="InterPro" id="IPR051908">
    <property type="entry name" value="Ribosomal_N-acetyltransferase"/>
</dbReference>
<evidence type="ECO:0000259" key="1">
    <source>
        <dbReference type="PROSITE" id="PS51186"/>
    </source>
</evidence>
<dbReference type="GO" id="GO:0008999">
    <property type="term" value="F:protein-N-terminal-alanine acetyltransferase activity"/>
    <property type="evidence" value="ECO:0007669"/>
    <property type="project" value="TreeGrafter"/>
</dbReference>